<dbReference type="AlphaFoldDB" id="A0A813P655"/>
<protein>
    <submittedName>
        <fullName evidence="2">Uncharacterized protein</fullName>
    </submittedName>
</protein>
<comment type="caution">
    <text evidence="2">The sequence shown here is derived from an EMBL/GenBank/DDBJ whole genome shotgun (WGS) entry which is preliminary data.</text>
</comment>
<dbReference type="OrthoDB" id="10042212at2759"/>
<evidence type="ECO:0000313" key="2">
    <source>
        <dbReference type="EMBL" id="CAF0747979.1"/>
    </source>
</evidence>
<name>A0A813P655_ADIRI</name>
<evidence type="ECO:0000313" key="4">
    <source>
        <dbReference type="Proteomes" id="UP000663828"/>
    </source>
</evidence>
<feature type="region of interest" description="Disordered" evidence="1">
    <location>
        <begin position="82"/>
        <end position="179"/>
    </location>
</feature>
<feature type="compositionally biased region" description="Basic residues" evidence="1">
    <location>
        <begin position="157"/>
        <end position="179"/>
    </location>
</feature>
<evidence type="ECO:0000313" key="5">
    <source>
        <dbReference type="Proteomes" id="UP000663852"/>
    </source>
</evidence>
<gene>
    <name evidence="2" type="ORF">EDS130_LOCUS2121</name>
    <name evidence="3" type="ORF">XAT740_LOCUS771</name>
</gene>
<dbReference type="EMBL" id="CAJNOR010000022">
    <property type="protein sequence ID" value="CAF0757843.1"/>
    <property type="molecule type" value="Genomic_DNA"/>
</dbReference>
<dbReference type="Proteomes" id="UP000663828">
    <property type="component" value="Unassembled WGS sequence"/>
</dbReference>
<feature type="compositionally biased region" description="Basic and acidic residues" evidence="1">
    <location>
        <begin position="91"/>
        <end position="103"/>
    </location>
</feature>
<feature type="compositionally biased region" description="Basic residues" evidence="1">
    <location>
        <begin position="104"/>
        <end position="116"/>
    </location>
</feature>
<evidence type="ECO:0000313" key="3">
    <source>
        <dbReference type="EMBL" id="CAF0757843.1"/>
    </source>
</evidence>
<feature type="compositionally biased region" description="Basic residues" evidence="1">
    <location>
        <begin position="1"/>
        <end position="14"/>
    </location>
</feature>
<evidence type="ECO:0000256" key="1">
    <source>
        <dbReference type="SAM" id="MobiDB-lite"/>
    </source>
</evidence>
<sequence>MPPKKRGFFSRRTKQPSQPKNMILVDDDDPTPVNWPANTPMVPTGAVDIDESVQLPTHTVQPNNDQNHGQVHLPPISQQQYNTNHAHNHHHPDNSSRLSADHQHSHHQHHHHHHSGRASLPLLDHDHNPDHGQHHHEHQPVEHHHHHEHEPVQHHHEHEHHRHHNNHQQSHHHEHGHTHRILETYDPRWWYLNTPVHAPKSWRSPEYHYVSPKWYESPRRYYKILKKPEDYTLPPRLHIDCRCLVCRPPREKTRGIKWVLNQ</sequence>
<keyword evidence="4" id="KW-1185">Reference proteome</keyword>
<accession>A0A813P655</accession>
<feature type="compositionally biased region" description="Basic and acidic residues" evidence="1">
    <location>
        <begin position="123"/>
        <end position="156"/>
    </location>
</feature>
<organism evidence="2 5">
    <name type="scientific">Adineta ricciae</name>
    <name type="common">Rotifer</name>
    <dbReference type="NCBI Taxonomy" id="249248"/>
    <lineage>
        <taxon>Eukaryota</taxon>
        <taxon>Metazoa</taxon>
        <taxon>Spiralia</taxon>
        <taxon>Gnathifera</taxon>
        <taxon>Rotifera</taxon>
        <taxon>Eurotatoria</taxon>
        <taxon>Bdelloidea</taxon>
        <taxon>Adinetida</taxon>
        <taxon>Adinetidae</taxon>
        <taxon>Adineta</taxon>
    </lineage>
</organism>
<dbReference type="Proteomes" id="UP000663852">
    <property type="component" value="Unassembled WGS sequence"/>
</dbReference>
<dbReference type="EMBL" id="CAJNOJ010000005">
    <property type="protein sequence ID" value="CAF0747979.1"/>
    <property type="molecule type" value="Genomic_DNA"/>
</dbReference>
<feature type="region of interest" description="Disordered" evidence="1">
    <location>
        <begin position="1"/>
        <end position="33"/>
    </location>
</feature>
<proteinExistence type="predicted"/>
<reference evidence="2" key="1">
    <citation type="submission" date="2021-02" db="EMBL/GenBank/DDBJ databases">
        <authorList>
            <person name="Nowell W R."/>
        </authorList>
    </citation>
    <scope>NUCLEOTIDE SEQUENCE</scope>
</reference>